<sequence>MTIEYLLKSAKTDEILFHRTGDVTVVVQANSGNAIADLISGMIITALTKEYTVGKQCNVYTISDMPLGKYSPLYMTDSTAQAGPKEFKAVISR</sequence>
<proteinExistence type="predicted"/>
<name>A0A645ANM8_9ZZZZ</name>
<gene>
    <name evidence="1" type="ORF">SDC9_101294</name>
</gene>
<reference evidence="1" key="1">
    <citation type="submission" date="2019-08" db="EMBL/GenBank/DDBJ databases">
        <authorList>
            <person name="Kucharzyk K."/>
            <person name="Murdoch R.W."/>
            <person name="Higgins S."/>
            <person name="Loffler F."/>
        </authorList>
    </citation>
    <scope>NUCLEOTIDE SEQUENCE</scope>
</reference>
<accession>A0A645ANM8</accession>
<protein>
    <submittedName>
        <fullName evidence="1">Uncharacterized protein</fullName>
    </submittedName>
</protein>
<evidence type="ECO:0000313" key="1">
    <source>
        <dbReference type="EMBL" id="MPM54516.1"/>
    </source>
</evidence>
<dbReference type="EMBL" id="VSSQ01014839">
    <property type="protein sequence ID" value="MPM54516.1"/>
    <property type="molecule type" value="Genomic_DNA"/>
</dbReference>
<organism evidence="1">
    <name type="scientific">bioreactor metagenome</name>
    <dbReference type="NCBI Taxonomy" id="1076179"/>
    <lineage>
        <taxon>unclassified sequences</taxon>
        <taxon>metagenomes</taxon>
        <taxon>ecological metagenomes</taxon>
    </lineage>
</organism>
<dbReference type="AlphaFoldDB" id="A0A645ANM8"/>
<comment type="caution">
    <text evidence="1">The sequence shown here is derived from an EMBL/GenBank/DDBJ whole genome shotgun (WGS) entry which is preliminary data.</text>
</comment>